<feature type="transmembrane region" description="Helical" evidence="2">
    <location>
        <begin position="703"/>
        <end position="721"/>
    </location>
</feature>
<keyword evidence="2" id="KW-1133">Transmembrane helix</keyword>
<feature type="chain" id="PRO_5032349242" description="Glycoprotein" evidence="3">
    <location>
        <begin position="30"/>
        <end position="783"/>
    </location>
</feature>
<evidence type="ECO:0000256" key="2">
    <source>
        <dbReference type="SAM" id="Phobius"/>
    </source>
</evidence>
<comment type="caution">
    <text evidence="4">The sequence shown here is derived from an EMBL/GenBank/DDBJ whole genome shotgun (WGS) entry which is preliminary data.</text>
</comment>
<evidence type="ECO:0000313" key="5">
    <source>
        <dbReference type="Proteomes" id="UP000571817"/>
    </source>
</evidence>
<feature type="region of interest" description="Disordered" evidence="1">
    <location>
        <begin position="241"/>
        <end position="297"/>
    </location>
</feature>
<dbReference type="InterPro" id="IPR046112">
    <property type="entry name" value="DUF6049"/>
</dbReference>
<evidence type="ECO:0000256" key="1">
    <source>
        <dbReference type="SAM" id="MobiDB-lite"/>
    </source>
</evidence>
<feature type="region of interest" description="Disordered" evidence="1">
    <location>
        <begin position="729"/>
        <end position="783"/>
    </location>
</feature>
<feature type="compositionally biased region" description="Low complexity" evidence="1">
    <location>
        <begin position="754"/>
        <end position="765"/>
    </location>
</feature>
<proteinExistence type="predicted"/>
<keyword evidence="3" id="KW-0732">Signal</keyword>
<keyword evidence="5" id="KW-1185">Reference proteome</keyword>
<feature type="signal peptide" evidence="3">
    <location>
        <begin position="1"/>
        <end position="29"/>
    </location>
</feature>
<evidence type="ECO:0008006" key="6">
    <source>
        <dbReference type="Google" id="ProtNLM"/>
    </source>
</evidence>
<keyword evidence="2" id="KW-0472">Membrane</keyword>
<organism evidence="4 5">
    <name type="scientific">Allobranchiibius huperziae</name>
    <dbReference type="NCBI Taxonomy" id="1874116"/>
    <lineage>
        <taxon>Bacteria</taxon>
        <taxon>Bacillati</taxon>
        <taxon>Actinomycetota</taxon>
        <taxon>Actinomycetes</taxon>
        <taxon>Micrococcales</taxon>
        <taxon>Dermacoccaceae</taxon>
        <taxon>Allobranchiibius</taxon>
    </lineage>
</organism>
<feature type="compositionally biased region" description="Basic and acidic residues" evidence="1">
    <location>
        <begin position="766"/>
        <end position="783"/>
    </location>
</feature>
<dbReference type="PROSITE" id="PS51257">
    <property type="entry name" value="PROKAR_LIPOPROTEIN"/>
    <property type="match status" value="1"/>
</dbReference>
<reference evidence="4 5" key="1">
    <citation type="submission" date="2020-07" db="EMBL/GenBank/DDBJ databases">
        <title>Sequencing the genomes of 1000 actinobacteria strains.</title>
        <authorList>
            <person name="Klenk H.-P."/>
        </authorList>
    </citation>
    <scope>NUCLEOTIDE SEQUENCE [LARGE SCALE GENOMIC DNA]</scope>
    <source>
        <strain evidence="4 5">DSM 29531</strain>
    </source>
</reference>
<keyword evidence="2" id="KW-0812">Transmembrane</keyword>
<protein>
    <recommendedName>
        <fullName evidence="6">Glycoprotein</fullName>
    </recommendedName>
</protein>
<accession>A0A853DJU0</accession>
<dbReference type="EMBL" id="JACCFW010000001">
    <property type="protein sequence ID" value="NYJ76303.1"/>
    <property type="molecule type" value="Genomic_DNA"/>
</dbReference>
<evidence type="ECO:0000256" key="3">
    <source>
        <dbReference type="SAM" id="SignalP"/>
    </source>
</evidence>
<dbReference type="AlphaFoldDB" id="A0A853DJU0"/>
<dbReference type="Proteomes" id="UP000571817">
    <property type="component" value="Unassembled WGS sequence"/>
</dbReference>
<evidence type="ECO:0000313" key="4">
    <source>
        <dbReference type="EMBL" id="NYJ76303.1"/>
    </source>
</evidence>
<dbReference type="Pfam" id="PF19516">
    <property type="entry name" value="DUF6049"/>
    <property type="match status" value="1"/>
</dbReference>
<gene>
    <name evidence="4" type="ORF">HNR15_003266</name>
</gene>
<sequence length="783" mass="79896">MTMLTRGAALLAALLVFACLLVGVPTASAVTHAASGFDPDVAITAVSPTVAAPDKPVTITGSLTAGSRALTAPVLTASLGTTDLDTVSSVRSWNAGTSQVLTRNRASTRPGSLNAGGFEQFTLTIPADALALRYSNANLPLSISLSNGVGGVPLSTWRTTLSFVRTAPAVPMHVTWLVPLMLPADSALFGPTGSARTAAWENAIGTGSRIDTMLRALAGQPVTWVIDPAVIAPPAAADRNVPAATSSAAPTGTSSSSTRGSSGATGSSSSAGSTSSGSRSSTPSPSGSSGTTGTSTDPAATLAAQLRTRLASLPSYQSVLWTPYDDPDLSALATSGTRGEQLMREEVGRSLPSDMAAVSSTSVAWPASGVDATVLRTITNAWSQKHRAAPVVILPKEAASDTGDITGTAERSATGTAGLLLYDQQLSALVGAATGDIGLRTQEFLAQSLAVYEERPATSRSLAIVVPRSAGAAASQLASIISAARKAPWLADRSGAQAVRIARSATPDTLRSQRTTVTFPAPRTTAVTQAFLTRIGTQRRQLSGLNSLLVNSGDVISDRLRLVDNLGSTRWRGYTAGATHSAQYSAAGLASLLSLVSVSTSPVNFFTDRGALSINVVNKLNRPVHNVRVVLLPRAIQLKVRRQAPAISLAAGGLGIVRPEVAAAGSGSVPVDAVIETANGVELGAPRGTKANLQVNVRPTATWIYWALGAVAGLILIGGVVRSIRRGPRAEQDVAPQPGSAPPRAATPGDAIVASTPSPTAAAPRPGDETATTDHRAGEDPHE</sequence>
<name>A0A853DJU0_9MICO</name>